<dbReference type="Proteomes" id="UP000694720">
    <property type="component" value="Unplaced"/>
</dbReference>
<dbReference type="Proteomes" id="UP000694570">
    <property type="component" value="Unplaced"/>
</dbReference>
<feature type="chain" id="PRO_5044683485" description="Follicular dendritic cell secreted protein" evidence="1">
    <location>
        <begin position="17"/>
        <end position="82"/>
    </location>
</feature>
<dbReference type="Ensembl" id="ENSSSCT00025056235.1">
    <property type="protein sequence ID" value="ENSSSCP00025023822.1"/>
    <property type="gene ID" value="ENSSSCG00025041504.1"/>
</dbReference>
<dbReference type="Ensembl" id="ENSSSCT00035078434.1">
    <property type="protein sequence ID" value="ENSSSCP00035032137.1"/>
    <property type="gene ID" value="ENSSSCG00035058599.1"/>
</dbReference>
<dbReference type="Proteomes" id="UP000694728">
    <property type="component" value="Unplaced"/>
</dbReference>
<dbReference type="Proteomes" id="UP000694723">
    <property type="component" value="Unplaced"/>
</dbReference>
<accession>A0A8D0NLX9</accession>
<dbReference type="Proteomes" id="UP000694727">
    <property type="component" value="Unplaced"/>
</dbReference>
<dbReference type="AlphaFoldDB" id="A0A8D0NLX9"/>
<dbReference type="Ensembl" id="ENSSSCT00060028264.1">
    <property type="protein sequence ID" value="ENSSSCP00060012111.1"/>
    <property type="gene ID" value="ENSSSCG00060020844.1"/>
</dbReference>
<sequence>MKVLLLLTAMLAVTTGFPVSPEQEREKRSISGSDELPSQLFVPPNIYPFFPYPPPKPWSRYFYPPIPVALSGPTAIPPKEEL</sequence>
<protein>
    <recommendedName>
        <fullName evidence="4">Follicular dendritic cell secreted protein</fullName>
    </recommendedName>
</protein>
<dbReference type="InterPro" id="IPR029187">
    <property type="entry name" value="FDC-SP"/>
</dbReference>
<evidence type="ECO:0000313" key="2">
    <source>
        <dbReference type="Ensembl" id="ENSSSCP00015020907.1"/>
    </source>
</evidence>
<dbReference type="Pfam" id="PF15215">
    <property type="entry name" value="FDC-SP"/>
    <property type="match status" value="1"/>
</dbReference>
<evidence type="ECO:0008006" key="4">
    <source>
        <dbReference type="Google" id="ProtNLM"/>
    </source>
</evidence>
<dbReference type="Proteomes" id="UP000694726">
    <property type="component" value="Unplaced"/>
</dbReference>
<reference evidence="2" key="1">
    <citation type="submission" date="2025-05" db="UniProtKB">
        <authorList>
            <consortium name="Ensembl"/>
        </authorList>
    </citation>
    <scope>IDENTIFICATION</scope>
</reference>
<dbReference type="Ensembl" id="ENSSSCT00040074598.1">
    <property type="protein sequence ID" value="ENSSSCP00040032021.1"/>
    <property type="gene ID" value="ENSSSCG00040055069.1"/>
</dbReference>
<dbReference type="Ensembl" id="ENSSSCT00015052278.1">
    <property type="protein sequence ID" value="ENSSSCP00015020907.1"/>
    <property type="gene ID" value="ENSSSCG00015039297.1"/>
</dbReference>
<evidence type="ECO:0000313" key="3">
    <source>
        <dbReference type="Proteomes" id="UP000694726"/>
    </source>
</evidence>
<dbReference type="Ensembl" id="ENSSSCT00030071835.1">
    <property type="protein sequence ID" value="ENSSSCP00030032747.1"/>
    <property type="gene ID" value="ENSSSCG00030051573.1"/>
</dbReference>
<dbReference type="Proteomes" id="UP000694724">
    <property type="component" value="Unplaced"/>
</dbReference>
<organism evidence="2 3">
    <name type="scientific">Sus scrofa</name>
    <name type="common">Pig</name>
    <dbReference type="NCBI Taxonomy" id="9823"/>
    <lineage>
        <taxon>Eukaryota</taxon>
        <taxon>Metazoa</taxon>
        <taxon>Chordata</taxon>
        <taxon>Craniata</taxon>
        <taxon>Vertebrata</taxon>
        <taxon>Euteleostomi</taxon>
        <taxon>Mammalia</taxon>
        <taxon>Eutheria</taxon>
        <taxon>Laurasiatheria</taxon>
        <taxon>Artiodactyla</taxon>
        <taxon>Suina</taxon>
        <taxon>Suidae</taxon>
        <taxon>Sus</taxon>
    </lineage>
</organism>
<evidence type="ECO:0000256" key="1">
    <source>
        <dbReference type="SAM" id="SignalP"/>
    </source>
</evidence>
<dbReference type="Proteomes" id="UP000694725">
    <property type="component" value="Unplaced"/>
</dbReference>
<dbReference type="Ensembl" id="ENSSSCT00065105876.1">
    <property type="protein sequence ID" value="ENSSSCP00065047022.1"/>
    <property type="gene ID" value="ENSSSCG00065076646.1"/>
</dbReference>
<feature type="signal peptide" evidence="1">
    <location>
        <begin position="1"/>
        <end position="16"/>
    </location>
</feature>
<keyword evidence="1" id="KW-0732">Signal</keyword>
<dbReference type="Ensembl" id="ENSSSCT00045044596.1">
    <property type="protein sequence ID" value="ENSSSCP00045030933.1"/>
    <property type="gene ID" value="ENSSSCG00045026223.1"/>
</dbReference>
<dbReference type="Ensembl" id="ENSSSCT00055055210.1">
    <property type="protein sequence ID" value="ENSSSCP00055044055.1"/>
    <property type="gene ID" value="ENSSSCG00055027898.1"/>
</dbReference>
<name>A0A8D0NLX9_PIG</name>
<dbReference type="Proteomes" id="UP000694722">
    <property type="component" value="Unplaced"/>
</dbReference>
<dbReference type="Proteomes" id="UP000694571">
    <property type="component" value="Unplaced"/>
</dbReference>
<proteinExistence type="predicted"/>
<dbReference type="Ensembl" id="ENSSSCT00050080915.1">
    <property type="protein sequence ID" value="ENSSSCP00050034731.1"/>
    <property type="gene ID" value="ENSSSCG00050059405.1"/>
</dbReference>